<keyword evidence="6" id="KW-0732">Signal</keyword>
<keyword evidence="3" id="KW-1133">Transmembrane helix</keyword>
<dbReference type="EMBL" id="LAYC01000003">
    <property type="protein sequence ID" value="KYK54534.1"/>
    <property type="molecule type" value="Genomic_DNA"/>
</dbReference>
<evidence type="ECO:0000259" key="7">
    <source>
        <dbReference type="PROSITE" id="PS51469"/>
    </source>
</evidence>
<keyword evidence="4" id="KW-0472">Membrane</keyword>
<keyword evidence="9" id="KW-1185">Reference proteome</keyword>
<comment type="subcellular location">
    <subcellularLocation>
        <location evidence="1">Endomembrane system</location>
    </subcellularLocation>
</comment>
<evidence type="ECO:0000256" key="5">
    <source>
        <dbReference type="SAM" id="MobiDB-lite"/>
    </source>
</evidence>
<dbReference type="PANTHER" id="PTHR12953:SF0">
    <property type="entry name" value="SUN DOMAIN-CONTAINING OSSIFICATION FACTOR"/>
    <property type="match status" value="1"/>
</dbReference>
<gene>
    <name evidence="8" type="ORF">DCS_06494</name>
</gene>
<evidence type="ECO:0000256" key="6">
    <source>
        <dbReference type="SAM" id="SignalP"/>
    </source>
</evidence>
<comment type="caution">
    <text evidence="8">The sequence shown here is derived from an EMBL/GenBank/DDBJ whole genome shotgun (WGS) entry which is preliminary data.</text>
</comment>
<feature type="chain" id="PRO_5007580399" description="SUN domain-containing protein" evidence="6">
    <location>
        <begin position="21"/>
        <end position="885"/>
    </location>
</feature>
<dbReference type="GO" id="GO:0012505">
    <property type="term" value="C:endomembrane system"/>
    <property type="evidence" value="ECO:0007669"/>
    <property type="project" value="UniProtKB-SubCell"/>
</dbReference>
<feature type="signal peptide" evidence="6">
    <location>
        <begin position="1"/>
        <end position="20"/>
    </location>
</feature>
<dbReference type="InterPro" id="IPR045120">
    <property type="entry name" value="Suco/Slp1-like"/>
</dbReference>
<feature type="region of interest" description="Disordered" evidence="5">
    <location>
        <begin position="175"/>
        <end position="207"/>
    </location>
</feature>
<proteinExistence type="predicted"/>
<feature type="region of interest" description="Disordered" evidence="5">
    <location>
        <begin position="369"/>
        <end position="403"/>
    </location>
</feature>
<evidence type="ECO:0000313" key="9">
    <source>
        <dbReference type="Proteomes" id="UP000076580"/>
    </source>
</evidence>
<feature type="region of interest" description="Disordered" evidence="5">
    <location>
        <begin position="478"/>
        <end position="595"/>
    </location>
</feature>
<evidence type="ECO:0000256" key="4">
    <source>
        <dbReference type="ARBA" id="ARBA00023136"/>
    </source>
</evidence>
<dbReference type="InParanoid" id="A0A151GBV6"/>
<dbReference type="PROSITE" id="PS51469">
    <property type="entry name" value="SUN"/>
    <property type="match status" value="1"/>
</dbReference>
<feature type="compositionally biased region" description="Low complexity" evidence="5">
    <location>
        <begin position="561"/>
        <end position="595"/>
    </location>
</feature>
<feature type="compositionally biased region" description="Basic and acidic residues" evidence="5">
    <location>
        <begin position="369"/>
        <end position="386"/>
    </location>
</feature>
<dbReference type="GO" id="GO:0034975">
    <property type="term" value="P:protein folding in endoplasmic reticulum"/>
    <property type="evidence" value="ECO:0007669"/>
    <property type="project" value="TreeGrafter"/>
</dbReference>
<sequence>MIWGRATFLVVLGPLAFVNANESRTRAQQTTIPISDGIAADPHGPNICEARTINYITHTLPQSCLTTSWASPHPLSSTYAGPVGSDGVRESITTFTSDPTVSEAHTAEATATTFMSFEDWKEMMLRRAGQDPQEWRSRKPSDHTPDDRYLPDMGDAGLGEEDEISLDFDSYRYQSGDDKKGDMTGSAEANDDRNSHDAQAYGDGKAATIHRSKDAGKTCKERFSYSSFDAGATILKTAAGAKNARAILVENKDSYMLLECAAPTKYVIFELSDDILVDTIVIANFEFFSSMIRLFRVSVSDRYPVKTERWRELGTFEARNSRDIQPFLVDNPQIWAKYVRIEFLTHYGNEYYCPVSLVRVHGSRMLDSWKDSETGRDEDSQIEGERSAAQPLIQGDAVPGAPAISASELPQKKALHPEPVAGSSWLTPADVNPFESLVGTCSLPRSHFSHTPTTEQHGDLHTNRDNRRQHGLGLAEKSGATANSTHASTGLSSPDTVGMASSVAPLTIPPSSSTPKLSDHSPVAGTGSNVASGSGTGTDTGAGTGPTPLSNDAVKDSNHGAPTSSTTKAPISSSSPSTTSSRSRTSGTSSATAASPTVQEGFFNAITKRLQQVESNLTLSLKYVEDQSRHMQEALQRGEQKLHSRVSDFLNNLNQTVLADLRNIRDQYDQIWQSTVLALESQSERSERDMMALSTRLNLLADEVVFQKRMAIVQAVILLSCLFLVIFSRGVPIPYTTAVSDQSSPVSYLSSASLVHPYRDGYRTSQHHHNPREGVGKSHNDDLRFSSIDLSSQAQLQDPTSTTTTRRNSVPDIRHSPSEYAHFSPPLTPGLVSDDLRSLHNPDAGYDPIGEPCRNSIRRASSGMLQNSRKPLPSLPEHPSSLHKS</sequence>
<name>A0A151GBV6_DRECN</name>
<feature type="compositionally biased region" description="Low complexity" evidence="5">
    <location>
        <begin position="870"/>
        <end position="879"/>
    </location>
</feature>
<organism evidence="8 9">
    <name type="scientific">Drechmeria coniospora</name>
    <name type="common">Nematophagous fungus</name>
    <name type="synonym">Meria coniospora</name>
    <dbReference type="NCBI Taxonomy" id="98403"/>
    <lineage>
        <taxon>Eukaryota</taxon>
        <taxon>Fungi</taxon>
        <taxon>Dikarya</taxon>
        <taxon>Ascomycota</taxon>
        <taxon>Pezizomycotina</taxon>
        <taxon>Sordariomycetes</taxon>
        <taxon>Hypocreomycetidae</taxon>
        <taxon>Hypocreales</taxon>
        <taxon>Ophiocordycipitaceae</taxon>
        <taxon>Drechmeria</taxon>
    </lineage>
</organism>
<feature type="compositionally biased region" description="Polar residues" evidence="5">
    <location>
        <begin position="788"/>
        <end position="808"/>
    </location>
</feature>
<dbReference type="GeneID" id="63719137"/>
<accession>A0A151GBV6</accession>
<feature type="compositionally biased region" description="Basic and acidic residues" evidence="5">
    <location>
        <begin position="771"/>
        <end position="784"/>
    </location>
</feature>
<dbReference type="Pfam" id="PF07738">
    <property type="entry name" value="Sad1_UNC"/>
    <property type="match status" value="1"/>
</dbReference>
<dbReference type="InterPro" id="IPR012919">
    <property type="entry name" value="SUN_dom"/>
</dbReference>
<dbReference type="AlphaFoldDB" id="A0A151GBV6"/>
<dbReference type="RefSeq" id="XP_040653886.1">
    <property type="nucleotide sequence ID" value="XM_040803782.1"/>
</dbReference>
<evidence type="ECO:0000313" key="8">
    <source>
        <dbReference type="EMBL" id="KYK54534.1"/>
    </source>
</evidence>
<dbReference type="Proteomes" id="UP000076580">
    <property type="component" value="Chromosome 03"/>
</dbReference>
<dbReference type="SUPFAM" id="SSF49785">
    <property type="entry name" value="Galactose-binding domain-like"/>
    <property type="match status" value="1"/>
</dbReference>
<dbReference type="GO" id="GO:0005737">
    <property type="term" value="C:cytoplasm"/>
    <property type="evidence" value="ECO:0007669"/>
    <property type="project" value="TreeGrafter"/>
</dbReference>
<reference evidence="8 9" key="1">
    <citation type="journal article" date="2016" name="Sci. Rep.">
        <title>Insights into Adaptations to a Near-Obligate Nematode Endoparasitic Lifestyle from the Finished Genome of Drechmeria coniospora.</title>
        <authorList>
            <person name="Zhang L."/>
            <person name="Zhou Z."/>
            <person name="Guo Q."/>
            <person name="Fokkens L."/>
            <person name="Miskei M."/>
            <person name="Pocsi I."/>
            <person name="Zhang W."/>
            <person name="Chen M."/>
            <person name="Wang L."/>
            <person name="Sun Y."/>
            <person name="Donzelli B.G."/>
            <person name="Gibson D.M."/>
            <person name="Nelson D.R."/>
            <person name="Luo J.G."/>
            <person name="Rep M."/>
            <person name="Liu H."/>
            <person name="Yang S."/>
            <person name="Wang J."/>
            <person name="Krasnoff S.B."/>
            <person name="Xu Y."/>
            <person name="Molnar I."/>
            <person name="Lin M."/>
        </authorList>
    </citation>
    <scope>NUCLEOTIDE SEQUENCE [LARGE SCALE GENOMIC DNA]</scope>
    <source>
        <strain evidence="8 9">ARSEF 6962</strain>
    </source>
</reference>
<dbReference type="InterPro" id="IPR008979">
    <property type="entry name" value="Galactose-bd-like_sf"/>
</dbReference>
<feature type="region of interest" description="Disordered" evidence="5">
    <location>
        <begin position="127"/>
        <end position="160"/>
    </location>
</feature>
<evidence type="ECO:0000256" key="3">
    <source>
        <dbReference type="ARBA" id="ARBA00022989"/>
    </source>
</evidence>
<dbReference type="GO" id="GO:0016020">
    <property type="term" value="C:membrane"/>
    <property type="evidence" value="ECO:0007669"/>
    <property type="project" value="InterPro"/>
</dbReference>
<feature type="region of interest" description="Disordered" evidence="5">
    <location>
        <begin position="761"/>
        <end position="885"/>
    </location>
</feature>
<feature type="domain" description="SUN" evidence="7">
    <location>
        <begin position="204"/>
        <end position="365"/>
    </location>
</feature>
<keyword evidence="2" id="KW-0812">Transmembrane</keyword>
<evidence type="ECO:0000256" key="2">
    <source>
        <dbReference type="ARBA" id="ARBA00022692"/>
    </source>
</evidence>
<protein>
    <recommendedName>
        <fullName evidence="7">SUN domain-containing protein</fullName>
    </recommendedName>
</protein>
<dbReference type="PANTHER" id="PTHR12953">
    <property type="entry name" value="MEMBRANE PROTEIN CH1 RELATED"/>
    <property type="match status" value="1"/>
</dbReference>
<evidence type="ECO:0000256" key="1">
    <source>
        <dbReference type="ARBA" id="ARBA00004308"/>
    </source>
</evidence>
<feature type="region of interest" description="Disordered" evidence="5">
    <location>
        <begin position="447"/>
        <end position="466"/>
    </location>
</feature>
<dbReference type="STRING" id="98403.A0A151GBV6"/>
<feature type="compositionally biased region" description="Polar residues" evidence="5">
    <location>
        <begin position="480"/>
        <end position="495"/>
    </location>
</feature>
<feature type="compositionally biased region" description="Gly residues" evidence="5">
    <location>
        <begin position="534"/>
        <end position="544"/>
    </location>
</feature>
<feature type="compositionally biased region" description="Basic and acidic residues" evidence="5">
    <location>
        <begin position="456"/>
        <end position="466"/>
    </location>
</feature>
<dbReference type="Gene3D" id="2.60.120.260">
    <property type="entry name" value="Galactose-binding domain-like"/>
    <property type="match status" value="1"/>
</dbReference>
<dbReference type="FunCoup" id="A0A151GBV6">
    <property type="interactions" value="35"/>
</dbReference>
<feature type="compositionally biased region" description="Basic and acidic residues" evidence="5">
    <location>
        <begin position="127"/>
        <end position="150"/>
    </location>
</feature>